<dbReference type="Pfam" id="PF13511">
    <property type="entry name" value="DUF4124"/>
    <property type="match status" value="1"/>
</dbReference>
<dbReference type="Proteomes" id="UP000525298">
    <property type="component" value="Unassembled WGS sequence"/>
</dbReference>
<comment type="caution">
    <text evidence="5">The sequence shown here is derived from an EMBL/GenBank/DDBJ whole genome shotgun (WGS) entry which is preliminary data.</text>
</comment>
<keyword evidence="3" id="KW-0732">Signal</keyword>
<evidence type="ECO:0000256" key="1">
    <source>
        <dbReference type="SAM" id="Coils"/>
    </source>
</evidence>
<evidence type="ECO:0000313" key="6">
    <source>
        <dbReference type="Proteomes" id="UP000525298"/>
    </source>
</evidence>
<feature type="signal peptide" evidence="3">
    <location>
        <begin position="1"/>
        <end position="22"/>
    </location>
</feature>
<reference evidence="5 6" key="1">
    <citation type="submission" date="2020-07" db="EMBL/GenBank/DDBJ databases">
        <title>Genomic Encyclopedia of Type Strains, Phase IV (KMG-IV): sequencing the most valuable type-strain genomes for metagenomic binning, comparative biology and taxonomic classification.</title>
        <authorList>
            <person name="Goeker M."/>
        </authorList>
    </citation>
    <scope>NUCLEOTIDE SEQUENCE [LARGE SCALE GENOMIC DNA]</scope>
    <source>
        <strain evidence="5 6">DSM 17721</strain>
    </source>
</reference>
<evidence type="ECO:0000313" key="5">
    <source>
        <dbReference type="EMBL" id="MBA2882324.1"/>
    </source>
</evidence>
<accession>A0A7W0CAY4</accession>
<feature type="region of interest" description="Disordered" evidence="2">
    <location>
        <begin position="47"/>
        <end position="83"/>
    </location>
</feature>
<dbReference type="AlphaFoldDB" id="A0A7W0CAY4"/>
<dbReference type="Gene3D" id="1.10.287.1490">
    <property type="match status" value="1"/>
</dbReference>
<feature type="domain" description="DUF4124" evidence="4">
    <location>
        <begin position="12"/>
        <end position="72"/>
    </location>
</feature>
<evidence type="ECO:0000259" key="4">
    <source>
        <dbReference type="Pfam" id="PF13511"/>
    </source>
</evidence>
<dbReference type="InterPro" id="IPR025392">
    <property type="entry name" value="DUF4124"/>
</dbReference>
<protein>
    <submittedName>
        <fullName evidence="5">Chromosome segregation ATPase</fullName>
    </submittedName>
</protein>
<keyword evidence="1" id="KW-0175">Coiled coil</keyword>
<keyword evidence="6" id="KW-1185">Reference proteome</keyword>
<feature type="compositionally biased region" description="Basic and acidic residues" evidence="2">
    <location>
        <begin position="54"/>
        <end position="83"/>
    </location>
</feature>
<proteinExistence type="predicted"/>
<evidence type="ECO:0000256" key="2">
    <source>
        <dbReference type="SAM" id="MobiDB-lite"/>
    </source>
</evidence>
<organism evidence="5 6">
    <name type="scientific">Desulfosalsimonas propionicica</name>
    <dbReference type="NCBI Taxonomy" id="332175"/>
    <lineage>
        <taxon>Bacteria</taxon>
        <taxon>Pseudomonadati</taxon>
        <taxon>Thermodesulfobacteriota</taxon>
        <taxon>Desulfobacteria</taxon>
        <taxon>Desulfobacterales</taxon>
        <taxon>Desulfosalsimonadaceae</taxon>
        <taxon>Desulfosalsimonas</taxon>
    </lineage>
</organism>
<evidence type="ECO:0000256" key="3">
    <source>
        <dbReference type="SAM" id="SignalP"/>
    </source>
</evidence>
<dbReference type="RefSeq" id="WP_181551962.1">
    <property type="nucleotide sequence ID" value="NZ_JACDUS010000008.1"/>
</dbReference>
<feature type="coiled-coil region" evidence="1">
    <location>
        <begin position="86"/>
        <end position="171"/>
    </location>
</feature>
<gene>
    <name evidence="5" type="ORF">HNR65_002666</name>
</gene>
<name>A0A7W0CAY4_9BACT</name>
<dbReference type="EMBL" id="JACDUS010000008">
    <property type="protein sequence ID" value="MBA2882324.1"/>
    <property type="molecule type" value="Genomic_DNA"/>
</dbReference>
<sequence length="172" mass="19854">MRKIRFLLFLAAALLVAGTTGEARIYHYTDNNGVTRYTNDLSSVPESYRNTAKASREIPVRPARAEDDAKATKPGVGEKPDKSKTFQDMEERRLELEAKKQALDKKYQNLMRQQEKLKDAGKQLKGKKQVRAYEKKVQALNKKIRAYEEEKNALEAEIEQYNQKMDNLRDSN</sequence>
<feature type="chain" id="PRO_5030980851" evidence="3">
    <location>
        <begin position="23"/>
        <end position="172"/>
    </location>
</feature>